<feature type="transmembrane region" description="Helical" evidence="7">
    <location>
        <begin position="300"/>
        <end position="318"/>
    </location>
</feature>
<evidence type="ECO:0000256" key="7">
    <source>
        <dbReference type="SAM" id="Phobius"/>
    </source>
</evidence>
<evidence type="ECO:0000256" key="2">
    <source>
        <dbReference type="ARBA" id="ARBA00022475"/>
    </source>
</evidence>
<dbReference type="GO" id="GO:0005886">
    <property type="term" value="C:plasma membrane"/>
    <property type="evidence" value="ECO:0007669"/>
    <property type="project" value="UniProtKB-SubCell"/>
</dbReference>
<dbReference type="InterPro" id="IPR011701">
    <property type="entry name" value="MFS"/>
</dbReference>
<proteinExistence type="predicted"/>
<feature type="transmembrane region" description="Helical" evidence="7">
    <location>
        <begin position="324"/>
        <end position="347"/>
    </location>
</feature>
<evidence type="ECO:0000256" key="1">
    <source>
        <dbReference type="ARBA" id="ARBA00004651"/>
    </source>
</evidence>
<feature type="transmembrane region" description="Helical" evidence="7">
    <location>
        <begin position="73"/>
        <end position="93"/>
    </location>
</feature>
<dbReference type="CDD" id="cd17324">
    <property type="entry name" value="MFS_NepI_like"/>
    <property type="match status" value="1"/>
</dbReference>
<keyword evidence="2" id="KW-1003">Cell membrane</keyword>
<dbReference type="InterPro" id="IPR020846">
    <property type="entry name" value="MFS_dom"/>
</dbReference>
<dbReference type="EMBL" id="RBKS01000001">
    <property type="protein sequence ID" value="RKR73933.1"/>
    <property type="molecule type" value="Genomic_DNA"/>
</dbReference>
<dbReference type="Pfam" id="PF07690">
    <property type="entry name" value="MFS_1"/>
    <property type="match status" value="1"/>
</dbReference>
<dbReference type="Gene3D" id="1.20.1250.20">
    <property type="entry name" value="MFS general substrate transporter like domains"/>
    <property type="match status" value="1"/>
</dbReference>
<feature type="transmembrane region" description="Helical" evidence="7">
    <location>
        <begin position="105"/>
        <end position="128"/>
    </location>
</feature>
<feature type="transmembrane region" description="Helical" evidence="7">
    <location>
        <begin position="134"/>
        <end position="151"/>
    </location>
</feature>
<feature type="transmembrane region" description="Helical" evidence="7">
    <location>
        <begin position="234"/>
        <end position="253"/>
    </location>
</feature>
<evidence type="ECO:0000256" key="6">
    <source>
        <dbReference type="SAM" id="MobiDB-lite"/>
    </source>
</evidence>
<feature type="transmembrane region" description="Helical" evidence="7">
    <location>
        <begin position="32"/>
        <end position="53"/>
    </location>
</feature>
<feature type="region of interest" description="Disordered" evidence="6">
    <location>
        <begin position="1"/>
        <end position="24"/>
    </location>
</feature>
<name>A0A495ID50_9MICO</name>
<dbReference type="InterPro" id="IPR036259">
    <property type="entry name" value="MFS_trans_sf"/>
</dbReference>
<feature type="transmembrane region" description="Helical" evidence="7">
    <location>
        <begin position="163"/>
        <end position="183"/>
    </location>
</feature>
<feature type="transmembrane region" description="Helical" evidence="7">
    <location>
        <begin position="359"/>
        <end position="380"/>
    </location>
</feature>
<comment type="caution">
    <text evidence="9">The sequence shown here is derived from an EMBL/GenBank/DDBJ whole genome shotgun (WGS) entry which is preliminary data.</text>
</comment>
<keyword evidence="3 7" id="KW-0812">Transmembrane</keyword>
<organism evidence="9 10">
    <name type="scientific">Frondihabitans australicus</name>
    <dbReference type="NCBI Taxonomy" id="386892"/>
    <lineage>
        <taxon>Bacteria</taxon>
        <taxon>Bacillati</taxon>
        <taxon>Actinomycetota</taxon>
        <taxon>Actinomycetes</taxon>
        <taxon>Micrococcales</taxon>
        <taxon>Microbacteriaceae</taxon>
        <taxon>Frondihabitans</taxon>
    </lineage>
</organism>
<evidence type="ECO:0000259" key="8">
    <source>
        <dbReference type="PROSITE" id="PS50850"/>
    </source>
</evidence>
<dbReference type="PROSITE" id="PS50850">
    <property type="entry name" value="MFS"/>
    <property type="match status" value="1"/>
</dbReference>
<keyword evidence="5 7" id="KW-0472">Membrane</keyword>
<protein>
    <submittedName>
        <fullName evidence="9">Putative MFS family arabinose efflux permease</fullName>
    </submittedName>
</protein>
<keyword evidence="10" id="KW-1185">Reference proteome</keyword>
<dbReference type="AlphaFoldDB" id="A0A495ID50"/>
<evidence type="ECO:0000256" key="3">
    <source>
        <dbReference type="ARBA" id="ARBA00022692"/>
    </source>
</evidence>
<evidence type="ECO:0000256" key="4">
    <source>
        <dbReference type="ARBA" id="ARBA00022989"/>
    </source>
</evidence>
<feature type="transmembrane region" description="Helical" evidence="7">
    <location>
        <begin position="386"/>
        <end position="406"/>
    </location>
</feature>
<sequence>MTTESIATVRRPSTPRAADRAPRTASIPQHALTARAVIGIAVLALSCFFAITTELMPVGLLGQMSSSLHVSESTMGVVVTVYALAVALLALPLTWATARFPRRTVLVATLVGYAASNLMVALAPSFAMVCAGRVVGGVAHALFFSVASAYATRIVPPRLAGRAIAFVYSGSSLGFVVGVPVATTVGDHLGWRLAVGAVAAAAAVLAIVARLLLPQVKGEASPHLGSPRSWARTGLVSVVTADLLLFAGHYVVYTYVGPYLEGAGLAADAVGGALLVLGGAGTVGLLLAGSFVDRAPRQTLIAAVAVMAAAILALPFVHGSLVGTFVVAGVWMAANGTTGTLFMAAAIRTGGVSPDIAGALVNGASNVGIAGGALIGAQVYGSAGLAALPFAAAGVLVAGLAVVVIARRGFPRHGHVQATLSTSSISTITSSLHAVTSSIRVVTSSVRLPTAAVRLTTASIRTTRATPGS</sequence>
<dbReference type="GO" id="GO:0022857">
    <property type="term" value="F:transmembrane transporter activity"/>
    <property type="evidence" value="ECO:0007669"/>
    <property type="project" value="InterPro"/>
</dbReference>
<feature type="transmembrane region" description="Helical" evidence="7">
    <location>
        <begin position="265"/>
        <end position="288"/>
    </location>
</feature>
<evidence type="ECO:0000313" key="9">
    <source>
        <dbReference type="EMBL" id="RKR73933.1"/>
    </source>
</evidence>
<gene>
    <name evidence="9" type="ORF">C8E83_1033</name>
</gene>
<keyword evidence="4 7" id="KW-1133">Transmembrane helix</keyword>
<feature type="transmembrane region" description="Helical" evidence="7">
    <location>
        <begin position="189"/>
        <end position="213"/>
    </location>
</feature>
<dbReference type="OrthoDB" id="2810795at2"/>
<evidence type="ECO:0000313" key="10">
    <source>
        <dbReference type="Proteomes" id="UP000280008"/>
    </source>
</evidence>
<accession>A0A495ID50</accession>
<dbReference type="RefSeq" id="WP_121368737.1">
    <property type="nucleotide sequence ID" value="NZ_RBKS01000001.1"/>
</dbReference>
<comment type="subcellular location">
    <subcellularLocation>
        <location evidence="1">Cell membrane</location>
        <topology evidence="1">Multi-pass membrane protein</topology>
    </subcellularLocation>
</comment>
<dbReference type="PANTHER" id="PTHR43124">
    <property type="entry name" value="PURINE EFFLUX PUMP PBUE"/>
    <property type="match status" value="1"/>
</dbReference>
<dbReference type="Proteomes" id="UP000280008">
    <property type="component" value="Unassembled WGS sequence"/>
</dbReference>
<dbReference type="InterPro" id="IPR050189">
    <property type="entry name" value="MFS_Efflux_Transporters"/>
</dbReference>
<reference evidence="9 10" key="1">
    <citation type="submission" date="2018-10" db="EMBL/GenBank/DDBJ databases">
        <title>Sequencing the genomes of 1000 actinobacteria strains.</title>
        <authorList>
            <person name="Klenk H.-P."/>
        </authorList>
    </citation>
    <scope>NUCLEOTIDE SEQUENCE [LARGE SCALE GENOMIC DNA]</scope>
    <source>
        <strain evidence="9 10">DSM 17894</strain>
    </source>
</reference>
<evidence type="ECO:0000256" key="5">
    <source>
        <dbReference type="ARBA" id="ARBA00023136"/>
    </source>
</evidence>
<dbReference type="PANTHER" id="PTHR43124:SF3">
    <property type="entry name" value="CHLORAMPHENICOL EFFLUX PUMP RV0191"/>
    <property type="match status" value="1"/>
</dbReference>
<feature type="domain" description="Major facilitator superfamily (MFS) profile" evidence="8">
    <location>
        <begin position="38"/>
        <end position="409"/>
    </location>
</feature>
<dbReference type="SUPFAM" id="SSF103473">
    <property type="entry name" value="MFS general substrate transporter"/>
    <property type="match status" value="1"/>
</dbReference>